<protein>
    <submittedName>
        <fullName evidence="1">Uncharacterized protein</fullName>
    </submittedName>
</protein>
<gene>
    <name evidence="1" type="ORF">DSO57_1022136</name>
</gene>
<organism evidence="1 2">
    <name type="scientific">Entomophthora muscae</name>
    <dbReference type="NCBI Taxonomy" id="34485"/>
    <lineage>
        <taxon>Eukaryota</taxon>
        <taxon>Fungi</taxon>
        <taxon>Fungi incertae sedis</taxon>
        <taxon>Zoopagomycota</taxon>
        <taxon>Entomophthoromycotina</taxon>
        <taxon>Entomophthoromycetes</taxon>
        <taxon>Entomophthorales</taxon>
        <taxon>Entomophthoraceae</taxon>
        <taxon>Entomophthora</taxon>
    </lineage>
</organism>
<accession>A0ACC2UCP0</accession>
<keyword evidence="2" id="KW-1185">Reference proteome</keyword>
<proteinExistence type="predicted"/>
<evidence type="ECO:0000313" key="2">
    <source>
        <dbReference type="Proteomes" id="UP001165960"/>
    </source>
</evidence>
<name>A0ACC2UCP0_9FUNG</name>
<dbReference type="Proteomes" id="UP001165960">
    <property type="component" value="Unassembled WGS sequence"/>
</dbReference>
<reference evidence="1" key="1">
    <citation type="submission" date="2022-04" db="EMBL/GenBank/DDBJ databases">
        <title>Genome of the entomopathogenic fungus Entomophthora muscae.</title>
        <authorList>
            <person name="Elya C."/>
            <person name="Lovett B.R."/>
            <person name="Lee E."/>
            <person name="Macias A.M."/>
            <person name="Hajek A.E."/>
            <person name="De Bivort B.L."/>
            <person name="Kasson M.T."/>
            <person name="De Fine Licht H.H."/>
            <person name="Stajich J.E."/>
        </authorList>
    </citation>
    <scope>NUCLEOTIDE SEQUENCE</scope>
    <source>
        <strain evidence="1">Berkeley</strain>
    </source>
</reference>
<sequence>MIYLTDKSGITNETQLENNPLTTNKKLPGFIKLSQIFILLVLSNREFLQYQCQRWETEKLLAASNQPPPAFTPSPRVLDQEIIPAPAPCLSFPGVSLLQQLVPPSLTMSTATREPPLVPSASSYDYSKLGFAYLIMMGLTEQIIPHMGVWRPWATAANHVMQMTPVIYWAFQAQPFPLTKGSPGSNPGHDTTIVLKVNNNSYLLKGLDKRKQDKVLHHNHLCPCKACQKQHGTILPSPKQKLIQYDAWPPKTFQKTSHQRRLSLSWGVSKQQGQPPGKVSTKQVCDLQSEFPVTCSQMRKSTQISRNSNMSK</sequence>
<evidence type="ECO:0000313" key="1">
    <source>
        <dbReference type="EMBL" id="KAJ9084649.1"/>
    </source>
</evidence>
<comment type="caution">
    <text evidence="1">The sequence shown here is derived from an EMBL/GenBank/DDBJ whole genome shotgun (WGS) entry which is preliminary data.</text>
</comment>
<dbReference type="EMBL" id="QTSX02000820">
    <property type="protein sequence ID" value="KAJ9084649.1"/>
    <property type="molecule type" value="Genomic_DNA"/>
</dbReference>